<dbReference type="EMBL" id="AUZX01006253">
    <property type="protein sequence ID" value="EQD64592.1"/>
    <property type="molecule type" value="Genomic_DNA"/>
</dbReference>
<dbReference type="SUPFAM" id="SSF53187">
    <property type="entry name" value="Zn-dependent exopeptidases"/>
    <property type="match status" value="1"/>
</dbReference>
<comment type="caution">
    <text evidence="1">The sequence shown here is derived from an EMBL/GenBank/DDBJ whole genome shotgun (WGS) entry which is preliminary data.</text>
</comment>
<reference evidence="1" key="2">
    <citation type="journal article" date="2014" name="ISME J.">
        <title>Microbial stratification in low pH oxic and suboxic macroscopic growths along an acid mine drainage.</title>
        <authorList>
            <person name="Mendez-Garcia C."/>
            <person name="Mesa V."/>
            <person name="Sprenger R.R."/>
            <person name="Richter M."/>
            <person name="Diez M.S."/>
            <person name="Solano J."/>
            <person name="Bargiela R."/>
            <person name="Golyshina O.V."/>
            <person name="Manteca A."/>
            <person name="Ramos J.L."/>
            <person name="Gallego J.R."/>
            <person name="Llorente I."/>
            <person name="Martins Dos Santos V.A."/>
            <person name="Jensen O.N."/>
            <person name="Pelaez A.I."/>
            <person name="Sanchez J."/>
            <person name="Ferrer M."/>
        </authorList>
    </citation>
    <scope>NUCLEOTIDE SEQUENCE</scope>
</reference>
<organism evidence="1">
    <name type="scientific">mine drainage metagenome</name>
    <dbReference type="NCBI Taxonomy" id="410659"/>
    <lineage>
        <taxon>unclassified sequences</taxon>
        <taxon>metagenomes</taxon>
        <taxon>ecological metagenomes</taxon>
    </lineage>
</organism>
<accession>T1B3Y1</accession>
<proteinExistence type="predicted"/>
<sequence length="54" mass="6423">MSRPDHSILLEAQALAPELTAWRRHLHENPELSFEEFETTDFLEKTLREWASSR</sequence>
<evidence type="ECO:0008006" key="2">
    <source>
        <dbReference type="Google" id="ProtNLM"/>
    </source>
</evidence>
<dbReference type="Gene3D" id="3.40.630.10">
    <property type="entry name" value="Zn peptidases"/>
    <property type="match status" value="1"/>
</dbReference>
<name>T1B3Y1_9ZZZZ</name>
<protein>
    <recommendedName>
        <fullName evidence="2">Amidohydrolase</fullName>
    </recommendedName>
</protein>
<reference evidence="1" key="1">
    <citation type="submission" date="2013-08" db="EMBL/GenBank/DDBJ databases">
        <authorList>
            <person name="Mendez C."/>
            <person name="Richter M."/>
            <person name="Ferrer M."/>
            <person name="Sanchez J."/>
        </authorList>
    </citation>
    <scope>NUCLEOTIDE SEQUENCE</scope>
</reference>
<dbReference type="AlphaFoldDB" id="T1B3Y1"/>
<evidence type="ECO:0000313" key="1">
    <source>
        <dbReference type="EMBL" id="EQD64592.1"/>
    </source>
</evidence>
<gene>
    <name evidence="1" type="ORF">B1A_08786</name>
</gene>